<dbReference type="Proteomes" id="UP000569092">
    <property type="component" value="Unassembled WGS sequence"/>
</dbReference>
<dbReference type="Pfam" id="PF06146">
    <property type="entry name" value="PsiE"/>
    <property type="match status" value="1"/>
</dbReference>
<feature type="transmembrane region" description="Helical" evidence="7">
    <location>
        <begin position="25"/>
        <end position="46"/>
    </location>
</feature>
<reference evidence="8 9" key="1">
    <citation type="submission" date="2020-08" db="EMBL/GenBank/DDBJ databases">
        <title>Genomic Encyclopedia of Type Strains, Phase IV (KMG-V): Genome sequencing to study the core and pangenomes of soil and plant-associated prokaryotes.</title>
        <authorList>
            <person name="Whitman W."/>
        </authorList>
    </citation>
    <scope>NUCLEOTIDE SEQUENCE [LARGE SCALE GENOMIC DNA]</scope>
    <source>
        <strain evidence="8 9">M8US30</strain>
    </source>
</reference>
<feature type="transmembrane region" description="Helical" evidence="7">
    <location>
        <begin position="66"/>
        <end position="90"/>
    </location>
</feature>
<feature type="transmembrane region" description="Helical" evidence="7">
    <location>
        <begin position="126"/>
        <end position="144"/>
    </location>
</feature>
<comment type="subcellular location">
    <subcellularLocation>
        <location evidence="1">Cell membrane</location>
        <topology evidence="1">Multi-pass membrane protein</topology>
    </subcellularLocation>
</comment>
<dbReference type="InterPro" id="IPR020948">
    <property type="entry name" value="P_starv_induced_PsiE-like"/>
</dbReference>
<evidence type="ECO:0000256" key="1">
    <source>
        <dbReference type="ARBA" id="ARBA00004651"/>
    </source>
</evidence>
<evidence type="ECO:0000256" key="4">
    <source>
        <dbReference type="ARBA" id="ARBA00022989"/>
    </source>
</evidence>
<sequence>MKHLFNLDFQKRWGTFSIYEKFEHLIITLLTAIIAAIVGAATWQLVLHTVALVRSHLLDPRDSQVFQTVFGMVLTVLIAMEFKHSLLVVLHHQRDIIQIRSVVLIALLALVRKFIILDIYQTQPMVVFALAAGSLSLGIVFWLVRNEDDGKAVPETGSETKANADAAPRRPSMSAIDRPWHSARKDQQTA</sequence>
<protein>
    <submittedName>
        <fullName evidence="8">Uncharacterized membrane protein (DUF373 family)</fullName>
    </submittedName>
</protein>
<evidence type="ECO:0000256" key="3">
    <source>
        <dbReference type="ARBA" id="ARBA00022692"/>
    </source>
</evidence>
<evidence type="ECO:0000313" key="9">
    <source>
        <dbReference type="Proteomes" id="UP000569092"/>
    </source>
</evidence>
<organism evidence="8 9">
    <name type="scientific">Tunturiibacter lichenicola</name>
    <dbReference type="NCBI Taxonomy" id="2051959"/>
    <lineage>
        <taxon>Bacteria</taxon>
        <taxon>Pseudomonadati</taxon>
        <taxon>Acidobacteriota</taxon>
        <taxon>Terriglobia</taxon>
        <taxon>Terriglobales</taxon>
        <taxon>Acidobacteriaceae</taxon>
        <taxon>Tunturiibacter</taxon>
    </lineage>
</organism>
<dbReference type="AlphaFoldDB" id="A0A7W8N3C6"/>
<evidence type="ECO:0000256" key="6">
    <source>
        <dbReference type="SAM" id="MobiDB-lite"/>
    </source>
</evidence>
<evidence type="ECO:0000313" key="8">
    <source>
        <dbReference type="EMBL" id="MBB5343323.1"/>
    </source>
</evidence>
<gene>
    <name evidence="8" type="ORF">HDF10_001298</name>
</gene>
<feature type="region of interest" description="Disordered" evidence="6">
    <location>
        <begin position="151"/>
        <end position="190"/>
    </location>
</feature>
<name>A0A7W8N3C6_9BACT</name>
<proteinExistence type="predicted"/>
<keyword evidence="2" id="KW-1003">Cell membrane</keyword>
<accession>A0A7W8N3C6</accession>
<keyword evidence="4 7" id="KW-1133">Transmembrane helix</keyword>
<feature type="transmembrane region" description="Helical" evidence="7">
    <location>
        <begin position="102"/>
        <end position="120"/>
    </location>
</feature>
<evidence type="ECO:0000256" key="5">
    <source>
        <dbReference type="ARBA" id="ARBA00023136"/>
    </source>
</evidence>
<keyword evidence="5 7" id="KW-0472">Membrane</keyword>
<dbReference type="EMBL" id="JACHDZ010000002">
    <property type="protein sequence ID" value="MBB5343323.1"/>
    <property type="molecule type" value="Genomic_DNA"/>
</dbReference>
<dbReference type="GO" id="GO:0005886">
    <property type="term" value="C:plasma membrane"/>
    <property type="evidence" value="ECO:0007669"/>
    <property type="project" value="UniProtKB-SubCell"/>
</dbReference>
<keyword evidence="3 7" id="KW-0812">Transmembrane</keyword>
<evidence type="ECO:0000256" key="7">
    <source>
        <dbReference type="SAM" id="Phobius"/>
    </source>
</evidence>
<comment type="caution">
    <text evidence="8">The sequence shown here is derived from an EMBL/GenBank/DDBJ whole genome shotgun (WGS) entry which is preliminary data.</text>
</comment>
<evidence type="ECO:0000256" key="2">
    <source>
        <dbReference type="ARBA" id="ARBA00022475"/>
    </source>
</evidence>
<feature type="compositionally biased region" description="Basic and acidic residues" evidence="6">
    <location>
        <begin position="178"/>
        <end position="190"/>
    </location>
</feature>